<sequence length="145" mass="16673">MIAMLCWIVGCFGLAIAAVHLAHQWKQLVRGARPAPWMHVVLVTENDERHIEWVIRAYSWFAWLKGRKLHFTFVDSGSTDATFPIASRVMSGYDVSWNLLVIQRNELEATLQGLKQRAAEETLIVIEPRSTEDWRKIPFKARSAL</sequence>
<evidence type="ECO:0000313" key="1">
    <source>
        <dbReference type="EMBL" id="SYX86513.1"/>
    </source>
</evidence>
<evidence type="ECO:0000313" key="2">
    <source>
        <dbReference type="Proteomes" id="UP000304148"/>
    </source>
</evidence>
<reference evidence="2" key="1">
    <citation type="submission" date="2018-08" db="EMBL/GenBank/DDBJ databases">
        <authorList>
            <person name="Chevrot R."/>
        </authorList>
    </citation>
    <scope>NUCLEOTIDE SEQUENCE [LARGE SCALE GENOMIC DNA]</scope>
</reference>
<protein>
    <submittedName>
        <fullName evidence="1">Uncharacterized protein</fullName>
    </submittedName>
</protein>
<dbReference type="AlphaFoldDB" id="A0A383RI69"/>
<organism evidence="1 2">
    <name type="scientific">Paenibacillus alvei</name>
    <name type="common">Bacillus alvei</name>
    <dbReference type="NCBI Taxonomy" id="44250"/>
    <lineage>
        <taxon>Bacteria</taxon>
        <taxon>Bacillati</taxon>
        <taxon>Bacillota</taxon>
        <taxon>Bacilli</taxon>
        <taxon>Bacillales</taxon>
        <taxon>Paenibacillaceae</taxon>
        <taxon>Paenibacillus</taxon>
    </lineage>
</organism>
<gene>
    <name evidence="1" type="ORF">PBLR_14939</name>
</gene>
<proteinExistence type="predicted"/>
<dbReference type="RefSeq" id="WP_138188431.1">
    <property type="nucleotide sequence ID" value="NZ_LS992241.1"/>
</dbReference>
<accession>A0A383RI69</accession>
<dbReference type="EMBL" id="LS992241">
    <property type="protein sequence ID" value="SYX86513.1"/>
    <property type="molecule type" value="Genomic_DNA"/>
</dbReference>
<dbReference type="Proteomes" id="UP000304148">
    <property type="component" value="Chromosome"/>
</dbReference>
<name>A0A383RI69_PAEAL</name>